<gene>
    <name evidence="1" type="ORF">NQ318_000595</name>
</gene>
<evidence type="ECO:0000313" key="1">
    <source>
        <dbReference type="EMBL" id="KAJ8941295.1"/>
    </source>
</evidence>
<reference evidence="1" key="1">
    <citation type="journal article" date="2023" name="Insect Mol. Biol.">
        <title>Genome sequencing provides insights into the evolution of gene families encoding plant cell wall-degrading enzymes in longhorned beetles.</title>
        <authorList>
            <person name="Shin N.R."/>
            <person name="Okamura Y."/>
            <person name="Kirsch R."/>
            <person name="Pauchet Y."/>
        </authorList>
    </citation>
    <scope>NUCLEOTIDE SEQUENCE</scope>
    <source>
        <strain evidence="1">AMC_N1</strain>
    </source>
</reference>
<dbReference type="Proteomes" id="UP001162162">
    <property type="component" value="Unassembled WGS sequence"/>
</dbReference>
<dbReference type="InterPro" id="IPR036397">
    <property type="entry name" value="RNaseH_sf"/>
</dbReference>
<evidence type="ECO:0000313" key="2">
    <source>
        <dbReference type="Proteomes" id="UP001162162"/>
    </source>
</evidence>
<protein>
    <recommendedName>
        <fullName evidence="3">Transposase</fullName>
    </recommendedName>
</protein>
<organism evidence="1 2">
    <name type="scientific">Aromia moschata</name>
    <dbReference type="NCBI Taxonomy" id="1265417"/>
    <lineage>
        <taxon>Eukaryota</taxon>
        <taxon>Metazoa</taxon>
        <taxon>Ecdysozoa</taxon>
        <taxon>Arthropoda</taxon>
        <taxon>Hexapoda</taxon>
        <taxon>Insecta</taxon>
        <taxon>Pterygota</taxon>
        <taxon>Neoptera</taxon>
        <taxon>Endopterygota</taxon>
        <taxon>Coleoptera</taxon>
        <taxon>Polyphaga</taxon>
        <taxon>Cucujiformia</taxon>
        <taxon>Chrysomeloidea</taxon>
        <taxon>Cerambycidae</taxon>
        <taxon>Cerambycinae</taxon>
        <taxon>Callichromatini</taxon>
        <taxon>Aromia</taxon>
    </lineage>
</organism>
<name>A0AAV8XQT5_9CUCU</name>
<keyword evidence="2" id="KW-1185">Reference proteome</keyword>
<dbReference type="AlphaFoldDB" id="A0AAV8XQT5"/>
<evidence type="ECO:0008006" key="3">
    <source>
        <dbReference type="Google" id="ProtNLM"/>
    </source>
</evidence>
<dbReference type="Gene3D" id="3.30.420.10">
    <property type="entry name" value="Ribonuclease H-like superfamily/Ribonuclease H"/>
    <property type="match status" value="1"/>
</dbReference>
<comment type="caution">
    <text evidence="1">The sequence shown here is derived from an EMBL/GenBank/DDBJ whole genome shotgun (WGS) entry which is preliminary data.</text>
</comment>
<proteinExistence type="predicted"/>
<sequence>MHWKQLEHPPYSPDLSLCDYHLFGPLKKALAGERFEHDEEVKQFVQLFWDVVLYAAYGLTLTSPGPASASETCISAKRKGQKKRAIEPKKRFEGDERLGVGRKGFECTQEDFPNHPTHRDLLTTPQHDKFARGRPIGHILCYHLRLTPTATFGVVNQMKRGCMLDAWRLDEDVGNVALFNFLFKDV</sequence>
<dbReference type="GO" id="GO:0003676">
    <property type="term" value="F:nucleic acid binding"/>
    <property type="evidence" value="ECO:0007669"/>
    <property type="project" value="InterPro"/>
</dbReference>
<dbReference type="EMBL" id="JAPWTK010000380">
    <property type="protein sequence ID" value="KAJ8941295.1"/>
    <property type="molecule type" value="Genomic_DNA"/>
</dbReference>
<accession>A0AAV8XQT5</accession>